<feature type="transmembrane region" description="Helical" evidence="1">
    <location>
        <begin position="20"/>
        <end position="36"/>
    </location>
</feature>
<evidence type="ECO:0000313" key="2">
    <source>
        <dbReference type="EMBL" id="HIU47818.1"/>
    </source>
</evidence>
<keyword evidence="1" id="KW-0472">Membrane</keyword>
<protein>
    <recommendedName>
        <fullName evidence="4">Stage III sporulation protein AG</fullName>
    </recommendedName>
</protein>
<reference evidence="2" key="2">
    <citation type="journal article" date="2021" name="PeerJ">
        <title>Extensive microbial diversity within the chicken gut microbiome revealed by metagenomics and culture.</title>
        <authorList>
            <person name="Gilroy R."/>
            <person name="Ravi A."/>
            <person name="Getino M."/>
            <person name="Pursley I."/>
            <person name="Horton D.L."/>
            <person name="Alikhan N.F."/>
            <person name="Baker D."/>
            <person name="Gharbi K."/>
            <person name="Hall N."/>
            <person name="Watson M."/>
            <person name="Adriaenssens E.M."/>
            <person name="Foster-Nyarko E."/>
            <person name="Jarju S."/>
            <person name="Secka A."/>
            <person name="Antonio M."/>
            <person name="Oren A."/>
            <person name="Chaudhuri R.R."/>
            <person name="La Ragione R."/>
            <person name="Hildebrand F."/>
            <person name="Pallen M.J."/>
        </authorList>
    </citation>
    <scope>NUCLEOTIDE SEQUENCE</scope>
    <source>
        <strain evidence="2">ChiSjej4B22-9803</strain>
    </source>
</reference>
<evidence type="ECO:0000313" key="3">
    <source>
        <dbReference type="Proteomes" id="UP000824111"/>
    </source>
</evidence>
<proteinExistence type="predicted"/>
<dbReference type="EMBL" id="DVND01000012">
    <property type="protein sequence ID" value="HIU47818.1"/>
    <property type="molecule type" value="Genomic_DNA"/>
</dbReference>
<evidence type="ECO:0008006" key="4">
    <source>
        <dbReference type="Google" id="ProtNLM"/>
    </source>
</evidence>
<dbReference type="AlphaFoldDB" id="A0A9D1LTJ6"/>
<dbReference type="Proteomes" id="UP000824111">
    <property type="component" value="Unassembled WGS sequence"/>
</dbReference>
<reference evidence="2" key="1">
    <citation type="submission" date="2020-10" db="EMBL/GenBank/DDBJ databases">
        <authorList>
            <person name="Gilroy R."/>
        </authorList>
    </citation>
    <scope>NUCLEOTIDE SEQUENCE</scope>
    <source>
        <strain evidence="2">ChiSjej4B22-9803</strain>
    </source>
</reference>
<name>A0A9D1LTJ6_9FIRM</name>
<comment type="caution">
    <text evidence="2">The sequence shown here is derived from an EMBL/GenBank/DDBJ whole genome shotgun (WGS) entry which is preliminary data.</text>
</comment>
<keyword evidence="1" id="KW-0812">Transmembrane</keyword>
<accession>A0A9D1LTJ6</accession>
<keyword evidence="1" id="KW-1133">Transmembrane helix</keyword>
<evidence type="ECO:0000256" key="1">
    <source>
        <dbReference type="SAM" id="Phobius"/>
    </source>
</evidence>
<sequence>MNEKAEKFLKSMHILGNKYIYIVLLVGVVFMLFAGGNQSAEKVEEPAGESFSEAQILEETISKIKGVGAVSVMVTYYSGVENDLAFETKKSSNQKEADGTVLDEESIDTKAVMSDGAPVVVRKLYPEVKGVVVVAEGAGDVKVKKSIQDAVVTALDVAVHKVCVLEKNQ</sequence>
<organism evidence="2 3">
    <name type="scientific">Candidatus Avimonoglobus intestinipullorum</name>
    <dbReference type="NCBI Taxonomy" id="2840699"/>
    <lineage>
        <taxon>Bacteria</taxon>
        <taxon>Bacillati</taxon>
        <taxon>Bacillota</taxon>
        <taxon>Clostridia</taxon>
        <taxon>Eubacteriales</taxon>
        <taxon>Candidatus Avimonoglobus</taxon>
    </lineage>
</organism>
<gene>
    <name evidence="2" type="ORF">IAB04_00480</name>
</gene>